<reference evidence="4 5" key="1">
    <citation type="submission" date="2015-06" db="EMBL/GenBank/DDBJ databases">
        <authorList>
            <person name="Wibberg Daniel"/>
        </authorList>
    </citation>
    <scope>NUCLEOTIDE SEQUENCE [LARGE SCALE GENOMIC DNA]</scope>
    <source>
        <strain evidence="4 5">T3/55T</strain>
    </source>
</reference>
<organism evidence="4 5">
    <name type="scientific">Herbinix hemicellulosilytica</name>
    <dbReference type="NCBI Taxonomy" id="1564487"/>
    <lineage>
        <taxon>Bacteria</taxon>
        <taxon>Bacillati</taxon>
        <taxon>Bacillota</taxon>
        <taxon>Clostridia</taxon>
        <taxon>Lachnospirales</taxon>
        <taxon>Lachnospiraceae</taxon>
        <taxon>Herbinix</taxon>
    </lineage>
</organism>
<dbReference type="EMBL" id="CVTD020000007">
    <property type="protein sequence ID" value="CRZ33371.1"/>
    <property type="molecule type" value="Genomic_DNA"/>
</dbReference>
<dbReference type="PANTHER" id="PTHR42953:SF3">
    <property type="entry name" value="HIGH-AFFINITY ZINC UPTAKE SYSTEM PROTEIN ZNUA"/>
    <property type="match status" value="1"/>
</dbReference>
<dbReference type="AlphaFoldDB" id="A0A0H5SET9"/>
<evidence type="ECO:0000256" key="3">
    <source>
        <dbReference type="ARBA" id="ARBA00022729"/>
    </source>
</evidence>
<comment type="similarity">
    <text evidence="1">Belongs to the bacterial solute-binding protein 9 family.</text>
</comment>
<protein>
    <recommendedName>
        <fullName evidence="6">Zinc transport system substrate-binding protein</fullName>
    </recommendedName>
</protein>
<dbReference type="Proteomes" id="UP000236497">
    <property type="component" value="Unassembled WGS sequence"/>
</dbReference>
<sequence length="321" mass="36284">MKKKLLILLSIMLVVFAAVFAVITVNNSKELKTDEDNIRIVTSFYPVYILTLNLTDQVSGIKVDSLTDFSAGCLHDYQLTTNDMRLLSDADVFIINGGGMEEYLEDVIKNYPDITVIDLSKNISMLESLEHEGEYNPHVWLDPDLYMIQIENARQGLEEYFSNISVKNQSEITEKINTNAKAYLDEVKVISDEMNRLLDIIKDMAENKNISNKVIIFHDSFAYLAKKAGLDVAFALEVHDDNPLSAGTIAEVIDLIKKDGIRYLFAEEQHKDTVSDRIKEETNAQVYIIDTAVTGDADKDSYVKSMRKNIETLKEAFESGN</sequence>
<dbReference type="GO" id="GO:0046872">
    <property type="term" value="F:metal ion binding"/>
    <property type="evidence" value="ECO:0007669"/>
    <property type="project" value="InterPro"/>
</dbReference>
<dbReference type="PANTHER" id="PTHR42953">
    <property type="entry name" value="HIGH-AFFINITY ZINC UPTAKE SYSTEM PROTEIN ZNUA-RELATED"/>
    <property type="match status" value="1"/>
</dbReference>
<accession>A0A0H5SET9</accession>
<name>A0A0H5SET9_HERHM</name>
<dbReference type="Gene3D" id="3.40.50.1980">
    <property type="entry name" value="Nitrogenase molybdenum iron protein domain"/>
    <property type="match status" value="2"/>
</dbReference>
<keyword evidence="5" id="KW-1185">Reference proteome</keyword>
<dbReference type="OrthoDB" id="9810636at2"/>
<dbReference type="Pfam" id="PF01297">
    <property type="entry name" value="ZnuA"/>
    <property type="match status" value="1"/>
</dbReference>
<dbReference type="InterPro" id="IPR050492">
    <property type="entry name" value="Bact_metal-bind_prot9"/>
</dbReference>
<keyword evidence="3" id="KW-0732">Signal</keyword>
<proteinExistence type="inferred from homology"/>
<gene>
    <name evidence="4" type="ORF">HHT355_0157</name>
</gene>
<evidence type="ECO:0000256" key="1">
    <source>
        <dbReference type="ARBA" id="ARBA00011028"/>
    </source>
</evidence>
<keyword evidence="2" id="KW-0813">Transport</keyword>
<evidence type="ECO:0000256" key="2">
    <source>
        <dbReference type="ARBA" id="ARBA00022448"/>
    </source>
</evidence>
<dbReference type="SUPFAM" id="SSF53807">
    <property type="entry name" value="Helical backbone' metal receptor"/>
    <property type="match status" value="1"/>
</dbReference>
<dbReference type="GO" id="GO:0030001">
    <property type="term" value="P:metal ion transport"/>
    <property type="evidence" value="ECO:0007669"/>
    <property type="project" value="InterPro"/>
</dbReference>
<evidence type="ECO:0008006" key="6">
    <source>
        <dbReference type="Google" id="ProtNLM"/>
    </source>
</evidence>
<dbReference type="RefSeq" id="WP_103201559.1">
    <property type="nucleotide sequence ID" value="NZ_CVTD020000007.1"/>
</dbReference>
<dbReference type="InterPro" id="IPR006127">
    <property type="entry name" value="ZnuA-like"/>
</dbReference>
<evidence type="ECO:0000313" key="4">
    <source>
        <dbReference type="EMBL" id="CRZ33371.1"/>
    </source>
</evidence>
<evidence type="ECO:0000313" key="5">
    <source>
        <dbReference type="Proteomes" id="UP000236497"/>
    </source>
</evidence>